<dbReference type="PANTHER" id="PTHR43283">
    <property type="entry name" value="BETA-LACTAMASE-RELATED"/>
    <property type="match status" value="1"/>
</dbReference>
<dbReference type="Gene3D" id="3.40.710.10">
    <property type="entry name" value="DD-peptidase/beta-lactamase superfamily"/>
    <property type="match status" value="1"/>
</dbReference>
<dbReference type="PANTHER" id="PTHR43283:SF11">
    <property type="entry name" value="BETA-LACTAMASE-RELATED DOMAIN-CONTAINING PROTEIN"/>
    <property type="match status" value="1"/>
</dbReference>
<feature type="domain" description="Beta-lactamase-related" evidence="2">
    <location>
        <begin position="15"/>
        <end position="324"/>
    </location>
</feature>
<dbReference type="RefSeq" id="WP_057787198.1">
    <property type="nucleotide sequence ID" value="NZ_JQCD01000024.1"/>
</dbReference>
<organism evidence="3 4">
    <name type="scientific">Weissella minor</name>
    <dbReference type="NCBI Taxonomy" id="1620"/>
    <lineage>
        <taxon>Bacteria</taxon>
        <taxon>Bacillati</taxon>
        <taxon>Bacillota</taxon>
        <taxon>Bacilli</taxon>
        <taxon>Lactobacillales</taxon>
        <taxon>Lactobacillaceae</taxon>
        <taxon>Weissella</taxon>
    </lineage>
</organism>
<gene>
    <name evidence="3" type="ORF">IV67_GL000145</name>
</gene>
<dbReference type="InterPro" id="IPR050789">
    <property type="entry name" value="Diverse_Enzym_Activities"/>
</dbReference>
<dbReference type="Proteomes" id="UP000051673">
    <property type="component" value="Unassembled WGS sequence"/>
</dbReference>
<dbReference type="OrthoDB" id="9803467at2"/>
<reference evidence="3 4" key="1">
    <citation type="journal article" date="2015" name="Genome Announc.">
        <title>Expanding the biotechnology potential of lactobacilli through comparative genomics of 213 strains and associated genera.</title>
        <authorList>
            <person name="Sun Z."/>
            <person name="Harris H.M."/>
            <person name="McCann A."/>
            <person name="Guo C."/>
            <person name="Argimon S."/>
            <person name="Zhang W."/>
            <person name="Yang X."/>
            <person name="Jeffery I.B."/>
            <person name="Cooney J.C."/>
            <person name="Kagawa T.F."/>
            <person name="Liu W."/>
            <person name="Song Y."/>
            <person name="Salvetti E."/>
            <person name="Wrobel A."/>
            <person name="Rasinkangas P."/>
            <person name="Parkhill J."/>
            <person name="Rea M.C."/>
            <person name="O'Sullivan O."/>
            <person name="Ritari J."/>
            <person name="Douillard F.P."/>
            <person name="Paul Ross R."/>
            <person name="Yang R."/>
            <person name="Briner A.E."/>
            <person name="Felis G.E."/>
            <person name="de Vos W.M."/>
            <person name="Barrangou R."/>
            <person name="Klaenhammer T.R."/>
            <person name="Caufield P.W."/>
            <person name="Cui Y."/>
            <person name="Zhang H."/>
            <person name="O'Toole P.W."/>
        </authorList>
    </citation>
    <scope>NUCLEOTIDE SEQUENCE [LARGE SCALE GENOMIC DNA]</scope>
    <source>
        <strain evidence="3 4">DSM 20014</strain>
    </source>
</reference>
<evidence type="ECO:0000259" key="2">
    <source>
        <dbReference type="Pfam" id="PF00144"/>
    </source>
</evidence>
<dbReference type="AlphaFoldDB" id="A0A0R2JH29"/>
<dbReference type="PATRIC" id="fig|1620.3.peg.150"/>
<protein>
    <submittedName>
        <fullName evidence="3">Putative esterase (Putative)</fullName>
    </submittedName>
</protein>
<evidence type="ECO:0000313" key="4">
    <source>
        <dbReference type="Proteomes" id="UP000051673"/>
    </source>
</evidence>
<dbReference type="GO" id="GO:0016787">
    <property type="term" value="F:hydrolase activity"/>
    <property type="evidence" value="ECO:0007669"/>
    <property type="project" value="UniProtKB-KW"/>
</dbReference>
<keyword evidence="1" id="KW-0378">Hydrolase</keyword>
<dbReference type="InterPro" id="IPR012338">
    <property type="entry name" value="Beta-lactam/transpept-like"/>
</dbReference>
<dbReference type="InterPro" id="IPR001466">
    <property type="entry name" value="Beta-lactam-related"/>
</dbReference>
<evidence type="ECO:0000256" key="1">
    <source>
        <dbReference type="ARBA" id="ARBA00022801"/>
    </source>
</evidence>
<sequence>MEQLLEHLATVGQRLVTEKPLPGMSIGLVTPQNQQQACYLGQIDDQAMHPVQAETIYDLASLTKLYTASAYLHLALDEKFDLDQPLKKVLPNFNHPQITFKQILGHNSGLPSSVRKTTHLTKAMLENDLYTRELLNTPGTEIHYSDVGYMLLGKALSKVMGMSLEQAMQTLVIAPLQLKETGYRTNAMPEFMAIPESRFAPTEINPDRGGELRGEVDDFKAELLGGAAGHAGIFSTQADTLTFLSDWLRPEMVALLRESRFDFRTLGWHYWRFGGEDFPSVEQDWLYQTGFTGTIMALNLKTNQGLSILSNRVYPNRQVYDWWRVDRYQMPQAFFAQ</sequence>
<keyword evidence="4" id="KW-1185">Reference proteome</keyword>
<name>A0A0R2JH29_9LACO</name>
<dbReference type="Pfam" id="PF00144">
    <property type="entry name" value="Beta-lactamase"/>
    <property type="match status" value="1"/>
</dbReference>
<proteinExistence type="predicted"/>
<dbReference type="EMBL" id="JQCD01000024">
    <property type="protein sequence ID" value="KRN76642.1"/>
    <property type="molecule type" value="Genomic_DNA"/>
</dbReference>
<dbReference type="SUPFAM" id="SSF56601">
    <property type="entry name" value="beta-lactamase/transpeptidase-like"/>
    <property type="match status" value="1"/>
</dbReference>
<accession>A0A0R2JH29</accession>
<comment type="caution">
    <text evidence="3">The sequence shown here is derived from an EMBL/GenBank/DDBJ whole genome shotgun (WGS) entry which is preliminary data.</text>
</comment>
<dbReference type="STRING" id="1620.IV67_GL000145"/>
<evidence type="ECO:0000313" key="3">
    <source>
        <dbReference type="EMBL" id="KRN76642.1"/>
    </source>
</evidence>